<protein>
    <recommendedName>
        <fullName evidence="1">Heterokaryon incompatibility domain-containing protein</fullName>
    </recommendedName>
</protein>
<accession>A0ABR0STA4</accession>
<gene>
    <name evidence="2" type="ORF">PT974_03783</name>
</gene>
<dbReference type="Proteomes" id="UP001338125">
    <property type="component" value="Unassembled WGS sequence"/>
</dbReference>
<evidence type="ECO:0000313" key="2">
    <source>
        <dbReference type="EMBL" id="KAK5995379.1"/>
    </source>
</evidence>
<evidence type="ECO:0000259" key="1">
    <source>
        <dbReference type="Pfam" id="PF06985"/>
    </source>
</evidence>
<dbReference type="InterPro" id="IPR010730">
    <property type="entry name" value="HET"/>
</dbReference>
<dbReference type="EMBL" id="JAVFKD010000004">
    <property type="protein sequence ID" value="KAK5995379.1"/>
    <property type="molecule type" value="Genomic_DNA"/>
</dbReference>
<dbReference type="PANTHER" id="PTHR33112">
    <property type="entry name" value="DOMAIN PROTEIN, PUTATIVE-RELATED"/>
    <property type="match status" value="1"/>
</dbReference>
<comment type="caution">
    <text evidence="2">The sequence shown here is derived from an EMBL/GenBank/DDBJ whole genome shotgun (WGS) entry which is preliminary data.</text>
</comment>
<evidence type="ECO:0000313" key="3">
    <source>
        <dbReference type="Proteomes" id="UP001338125"/>
    </source>
</evidence>
<dbReference type="Pfam" id="PF06985">
    <property type="entry name" value="HET"/>
    <property type="match status" value="1"/>
</dbReference>
<dbReference type="PANTHER" id="PTHR33112:SF16">
    <property type="entry name" value="HETEROKARYON INCOMPATIBILITY DOMAIN-CONTAINING PROTEIN"/>
    <property type="match status" value="1"/>
</dbReference>
<organism evidence="2 3">
    <name type="scientific">Cladobotryum mycophilum</name>
    <dbReference type="NCBI Taxonomy" id="491253"/>
    <lineage>
        <taxon>Eukaryota</taxon>
        <taxon>Fungi</taxon>
        <taxon>Dikarya</taxon>
        <taxon>Ascomycota</taxon>
        <taxon>Pezizomycotina</taxon>
        <taxon>Sordariomycetes</taxon>
        <taxon>Hypocreomycetidae</taxon>
        <taxon>Hypocreales</taxon>
        <taxon>Hypocreaceae</taxon>
        <taxon>Cladobotryum</taxon>
    </lineage>
</organism>
<sequence length="467" mass="52911">MDLERLVCDYCWSMPFSVDGFKAIWKSGFLAGSNSEDQAGYTYTTATWQEMQRSINFMCEWCETLCAPPDYYVALSYVWGEKQPNCTTNTTLSSYMEHIDTKLIPKTIRDAIKVTQTLGLRYLWVDAFCIIQDSKEDKAIEISRIRSIFRHAYVTIIAANAERASQGFLNRTILYNTPTTLPFRCLDGKIGTIASPINTCIPDRIFTPDLATLSQISEIEAEKEAVKAWRNMVKLYSQRKLTEPRDRLIALSGIVGYFHDFWRNSRYLAGLWEHQFPSCLLWYVDGGDPAPGPSKYRAPSWSWAAVDGKISFSHGLETMQTCSVEHCYTVLKRQTNPYGEATAGVLVLNVIIRAVIWDPVEGEMFELEGGPAGVSDEDRSERGEIGITTRDAVEEVSRTTNEVYAAVISSWDSTLLGILLVPVDANNTTDDDSLMQLSTYRRVGWFTAPYLDREVWLGTPRERIRIV</sequence>
<name>A0ABR0STA4_9HYPO</name>
<proteinExistence type="predicted"/>
<keyword evidence="3" id="KW-1185">Reference proteome</keyword>
<reference evidence="2 3" key="1">
    <citation type="submission" date="2024-01" db="EMBL/GenBank/DDBJ databases">
        <title>Complete genome of Cladobotryum mycophilum ATHUM6906.</title>
        <authorList>
            <person name="Christinaki A.C."/>
            <person name="Myridakis A.I."/>
            <person name="Kouvelis V.N."/>
        </authorList>
    </citation>
    <scope>NUCLEOTIDE SEQUENCE [LARGE SCALE GENOMIC DNA]</scope>
    <source>
        <strain evidence="2 3">ATHUM6906</strain>
    </source>
</reference>
<feature type="domain" description="Heterokaryon incompatibility" evidence="1">
    <location>
        <begin position="72"/>
        <end position="171"/>
    </location>
</feature>